<dbReference type="InterPro" id="IPR041662">
    <property type="entry name" value="SusD-like_2"/>
</dbReference>
<dbReference type="RefSeq" id="WP_005646106.1">
    <property type="nucleotide sequence ID" value="NZ_DAWDXW010000009.1"/>
</dbReference>
<name>A0AB37LTM7_9BACT</name>
<protein>
    <submittedName>
        <fullName evidence="2">SusD/RagB family nutrient-binding outer membrane lipoprotein</fullName>
    </submittedName>
</protein>
<comment type="caution">
    <text evidence="2">The sequence shown here is derived from an EMBL/GenBank/DDBJ whole genome shotgun (WGS) entry which is preliminary data.</text>
</comment>
<organism evidence="2 3">
    <name type="scientific">Parabacteroides merdae</name>
    <dbReference type="NCBI Taxonomy" id="46503"/>
    <lineage>
        <taxon>Bacteria</taxon>
        <taxon>Pseudomonadati</taxon>
        <taxon>Bacteroidota</taxon>
        <taxon>Bacteroidia</taxon>
        <taxon>Bacteroidales</taxon>
        <taxon>Tannerellaceae</taxon>
        <taxon>Parabacteroides</taxon>
    </lineage>
</organism>
<keyword evidence="2" id="KW-0449">Lipoprotein</keyword>
<dbReference type="PROSITE" id="PS51257">
    <property type="entry name" value="PROKAR_LIPOPROTEIN"/>
    <property type="match status" value="1"/>
</dbReference>
<feature type="chain" id="PRO_5044253975" evidence="1">
    <location>
        <begin position="24"/>
        <end position="507"/>
    </location>
</feature>
<evidence type="ECO:0000313" key="2">
    <source>
        <dbReference type="EMBL" id="RGN50986.1"/>
    </source>
</evidence>
<dbReference type="Proteomes" id="UP000261088">
    <property type="component" value="Unassembled WGS sequence"/>
</dbReference>
<dbReference type="InterPro" id="IPR011990">
    <property type="entry name" value="TPR-like_helical_dom_sf"/>
</dbReference>
<dbReference type="Pfam" id="PF12771">
    <property type="entry name" value="SusD-like_2"/>
    <property type="match status" value="1"/>
</dbReference>
<dbReference type="EMBL" id="QSUP01000013">
    <property type="protein sequence ID" value="RGN50986.1"/>
    <property type="molecule type" value="Genomic_DNA"/>
</dbReference>
<dbReference type="SUPFAM" id="SSF48452">
    <property type="entry name" value="TPR-like"/>
    <property type="match status" value="1"/>
</dbReference>
<dbReference type="AlphaFoldDB" id="A0AB37LTM7"/>
<gene>
    <name evidence="2" type="ORF">DXB61_11695</name>
</gene>
<sequence>MKALSHILITGLALISISCTGNFDDLNTDPNSATTVTASLLATPLLLDITATGGTGSGFISDNCLAKQMIWLESLHDYNYNLLGRAGVGDYKTLINTLKMVELAEEKDKAAYEGLALFIKSYKIFYISMQLGDVPYSEALKGEDGLVKPKYDTQESVMINLINDLEKAASLFDKASNFEGDPILNGDITKWRKVVDAFRLKMLLYLSKKENHTELRIKDRFAQIVTSGNLMSSNNDNFQLEFSDKAGQIYPFNKIVSKHYMYTTISSVVVDSLKAYDDYRLFYFAKPAAALIASGLKANDKNAYVGLDPVADFSDLQSQSANGNCCTLNARYTDLITGEPYVRIGYAEQCFILAEAVLRGWITGNASDYYNKGIRAAMEFIANNTPDEEKYHSGRQITDEYITQYLQNNCIKLQGNFESQLKKIIVQKYLAYYMQYPMDAYYEYRRTGYPVLPINPNTNRNTDKNKIPVRWMYSTWEYDYNKENVEEAVQRQYEGIDDYNKLMWILK</sequence>
<evidence type="ECO:0000256" key="1">
    <source>
        <dbReference type="SAM" id="SignalP"/>
    </source>
</evidence>
<keyword evidence="1" id="KW-0732">Signal</keyword>
<dbReference type="Gene3D" id="1.25.40.390">
    <property type="match status" value="1"/>
</dbReference>
<evidence type="ECO:0000313" key="3">
    <source>
        <dbReference type="Proteomes" id="UP000261088"/>
    </source>
</evidence>
<feature type="signal peptide" evidence="1">
    <location>
        <begin position="1"/>
        <end position="23"/>
    </location>
</feature>
<proteinExistence type="predicted"/>
<reference evidence="2 3" key="1">
    <citation type="submission" date="2018-08" db="EMBL/GenBank/DDBJ databases">
        <title>A genome reference for cultivated species of the human gut microbiota.</title>
        <authorList>
            <person name="Zou Y."/>
            <person name="Xue W."/>
            <person name="Luo G."/>
        </authorList>
    </citation>
    <scope>NUCLEOTIDE SEQUENCE [LARGE SCALE GENOMIC DNA]</scope>
    <source>
        <strain evidence="2 3">OM05-11AA</strain>
    </source>
</reference>
<accession>A0AB37LTM7</accession>